<dbReference type="AlphaFoldDB" id="A0A9X1XHK0"/>
<protein>
    <submittedName>
        <fullName evidence="1">Sporulation histidine kinase inhibitor Sda</fullName>
    </submittedName>
</protein>
<reference evidence="1" key="1">
    <citation type="submission" date="2021-09" db="EMBL/GenBank/DDBJ databases">
        <title>Genome analysis of Fictibacillus sp. KIGAM418 isolated from marine sediment.</title>
        <authorList>
            <person name="Seo M.-J."/>
            <person name="Cho E.-S."/>
            <person name="Hwang C.Y."/>
        </authorList>
    </citation>
    <scope>NUCLEOTIDE SEQUENCE</scope>
    <source>
        <strain evidence="1">KIGAM418</strain>
    </source>
</reference>
<dbReference type="InterPro" id="IPR015064">
    <property type="entry name" value="Sda"/>
</dbReference>
<evidence type="ECO:0000313" key="1">
    <source>
        <dbReference type="EMBL" id="MCK6257789.1"/>
    </source>
</evidence>
<accession>A0A9X1XHK0</accession>
<proteinExistence type="predicted"/>
<dbReference type="RefSeq" id="WP_053357805.1">
    <property type="nucleotide sequence ID" value="NZ_JAIWJX010000002.1"/>
</dbReference>
<comment type="caution">
    <text evidence="1">The sequence shown here is derived from an EMBL/GenBank/DDBJ whole genome shotgun (WGS) entry which is preliminary data.</text>
</comment>
<organism evidence="1 2">
    <name type="scientific">Fictibacillus marinisediminis</name>
    <dbReference type="NCBI Taxonomy" id="2878389"/>
    <lineage>
        <taxon>Bacteria</taxon>
        <taxon>Bacillati</taxon>
        <taxon>Bacillota</taxon>
        <taxon>Bacilli</taxon>
        <taxon>Bacillales</taxon>
        <taxon>Fictibacillaceae</taxon>
        <taxon>Fictibacillus</taxon>
    </lineage>
</organism>
<dbReference type="EMBL" id="JAIWJX010000002">
    <property type="protein sequence ID" value="MCK6257789.1"/>
    <property type="molecule type" value="Genomic_DNA"/>
</dbReference>
<dbReference type="Gene3D" id="1.10.287.1100">
    <property type="entry name" value="Sporulation inhibitor A"/>
    <property type="match status" value="1"/>
</dbReference>
<dbReference type="InterPro" id="IPR036916">
    <property type="entry name" value="Sda_sf"/>
</dbReference>
<evidence type="ECO:0000313" key="2">
    <source>
        <dbReference type="Proteomes" id="UP001139011"/>
    </source>
</evidence>
<sequence length="51" mass="6162">MENLSDELLIESYFKAKELQLSTDFISLIQKEIERRSLQTRLSTHFWKAHH</sequence>
<gene>
    <name evidence="1" type="ORF">LCY76_14465</name>
</gene>
<dbReference type="Proteomes" id="UP001139011">
    <property type="component" value="Unassembled WGS sequence"/>
</dbReference>
<dbReference type="Pfam" id="PF08970">
    <property type="entry name" value="Sda"/>
    <property type="match status" value="1"/>
</dbReference>
<dbReference type="SUPFAM" id="SSF100985">
    <property type="entry name" value="Sporulation inhibitor Sda"/>
    <property type="match status" value="1"/>
</dbReference>
<keyword evidence="2" id="KW-1185">Reference proteome</keyword>
<name>A0A9X1XHK0_9BACL</name>